<evidence type="ECO:0000259" key="3">
    <source>
        <dbReference type="PROSITE" id="PS51304"/>
    </source>
</evidence>
<evidence type="ECO:0000313" key="5">
    <source>
        <dbReference type="RefSeq" id="XP_054829194.1"/>
    </source>
</evidence>
<evidence type="ECO:0000256" key="2">
    <source>
        <dbReference type="RuleBase" id="RU102079"/>
    </source>
</evidence>
<proteinExistence type="predicted"/>
<evidence type="ECO:0000313" key="4">
    <source>
        <dbReference type="Proteomes" id="UP001190640"/>
    </source>
</evidence>
<accession>A0AA97J162</accession>
<dbReference type="KEGG" id="emc:129325516"/>
<dbReference type="Pfam" id="PF00337">
    <property type="entry name" value="Gal-bind_lectin"/>
    <property type="match status" value="1"/>
</dbReference>
<dbReference type="Proteomes" id="UP001190640">
    <property type="component" value="Chromosome 3"/>
</dbReference>
<dbReference type="Gene3D" id="2.60.120.200">
    <property type="match status" value="1"/>
</dbReference>
<dbReference type="SUPFAM" id="SSF49899">
    <property type="entry name" value="Concanavalin A-like lectins/glucanases"/>
    <property type="match status" value="1"/>
</dbReference>
<sequence length="152" mass="17179">MANARQCPSNNAAASRPIRIWKMTQLERFLVDESIIVKGKVAAKAKSFAISLGQDASNLYICFKPDLANGIIKCHYKKDGKCGPERTCPSCPFHEGQEVQITFFLEGRDNNTIVTVELPDHTQFRFSSPVRRHVNKYVAVDGDFQQYPDRTQ</sequence>
<dbReference type="AlphaFoldDB" id="A0AA97J162"/>
<dbReference type="InterPro" id="IPR001079">
    <property type="entry name" value="Galectin_CRD"/>
</dbReference>
<dbReference type="SMART" id="SM00908">
    <property type="entry name" value="Gal-bind_lectin"/>
    <property type="match status" value="1"/>
</dbReference>
<gene>
    <name evidence="5" type="primary">LOC129325516</name>
</gene>
<dbReference type="RefSeq" id="XP_054829194.1">
    <property type="nucleotide sequence ID" value="XM_054973219.1"/>
</dbReference>
<reference evidence="5" key="1">
    <citation type="submission" date="2025-08" db="UniProtKB">
        <authorList>
            <consortium name="RefSeq"/>
        </authorList>
    </citation>
    <scope>IDENTIFICATION</scope>
    <source>
        <tissue evidence="5">Blood</tissue>
    </source>
</reference>
<keyword evidence="1 2" id="KW-0430">Lectin</keyword>
<dbReference type="GeneID" id="129325516"/>
<evidence type="ECO:0000256" key="1">
    <source>
        <dbReference type="ARBA" id="ARBA00022734"/>
    </source>
</evidence>
<dbReference type="GO" id="GO:0030246">
    <property type="term" value="F:carbohydrate binding"/>
    <property type="evidence" value="ECO:0007669"/>
    <property type="project" value="UniProtKB-UniRule"/>
</dbReference>
<protein>
    <recommendedName>
        <fullName evidence="2">Galectin</fullName>
    </recommendedName>
</protein>
<dbReference type="InterPro" id="IPR013320">
    <property type="entry name" value="ConA-like_dom_sf"/>
</dbReference>
<feature type="domain" description="Galectin" evidence="3">
    <location>
        <begin position="21"/>
        <end position="152"/>
    </location>
</feature>
<organism evidence="4 5">
    <name type="scientific">Eublepharis macularius</name>
    <name type="common">Leopard gecko</name>
    <name type="synonym">Cyrtodactylus macularius</name>
    <dbReference type="NCBI Taxonomy" id="481883"/>
    <lineage>
        <taxon>Eukaryota</taxon>
        <taxon>Metazoa</taxon>
        <taxon>Chordata</taxon>
        <taxon>Craniata</taxon>
        <taxon>Vertebrata</taxon>
        <taxon>Euteleostomi</taxon>
        <taxon>Lepidosauria</taxon>
        <taxon>Squamata</taxon>
        <taxon>Bifurcata</taxon>
        <taxon>Gekkota</taxon>
        <taxon>Eublepharidae</taxon>
        <taxon>Eublepharinae</taxon>
        <taxon>Eublepharis</taxon>
    </lineage>
</organism>
<name>A0AA97J162_EUBMA</name>
<keyword evidence="4" id="KW-1185">Reference proteome</keyword>
<dbReference type="PROSITE" id="PS51304">
    <property type="entry name" value="GALECTIN"/>
    <property type="match status" value="1"/>
</dbReference>